<comment type="caution">
    <text evidence="2">The sequence shown here is derived from an EMBL/GenBank/DDBJ whole genome shotgun (WGS) entry which is preliminary data.</text>
</comment>
<evidence type="ECO:0000256" key="1">
    <source>
        <dbReference type="SAM" id="MobiDB-lite"/>
    </source>
</evidence>
<protein>
    <submittedName>
        <fullName evidence="2">Uncharacterized protein</fullName>
    </submittedName>
</protein>
<name>A0A9W6Q3I3_9ACTN</name>
<feature type="compositionally biased region" description="Basic and acidic residues" evidence="1">
    <location>
        <begin position="30"/>
        <end position="40"/>
    </location>
</feature>
<gene>
    <name evidence="2" type="ORF">Arub01_57700</name>
</gene>
<accession>A0A9W6Q3I3</accession>
<dbReference type="AlphaFoldDB" id="A0A9W6Q3I3"/>
<dbReference type="EMBL" id="BSRZ01000026">
    <property type="protein sequence ID" value="GLW67527.1"/>
    <property type="molecule type" value="Genomic_DNA"/>
</dbReference>
<keyword evidence="3" id="KW-1185">Reference proteome</keyword>
<feature type="region of interest" description="Disordered" evidence="1">
    <location>
        <begin position="1"/>
        <end position="40"/>
    </location>
</feature>
<evidence type="ECO:0000313" key="3">
    <source>
        <dbReference type="Proteomes" id="UP001165124"/>
    </source>
</evidence>
<proteinExistence type="predicted"/>
<dbReference type="Proteomes" id="UP001165124">
    <property type="component" value="Unassembled WGS sequence"/>
</dbReference>
<evidence type="ECO:0000313" key="2">
    <source>
        <dbReference type="EMBL" id="GLW67527.1"/>
    </source>
</evidence>
<sequence length="78" mass="8302">MSCFQPGDHPRVAVQPADPQAGAAGLAHQRQSDVSEPDDHQINFSFCSHAPFPMLQFPGNPGETVVTDLSSLNSSRVA</sequence>
<reference evidence="2" key="1">
    <citation type="submission" date="2023-02" db="EMBL/GenBank/DDBJ databases">
        <title>Actinomadura rubrobrunea NBRC 14622.</title>
        <authorList>
            <person name="Ichikawa N."/>
            <person name="Sato H."/>
            <person name="Tonouchi N."/>
        </authorList>
    </citation>
    <scope>NUCLEOTIDE SEQUENCE</scope>
    <source>
        <strain evidence="2">NBRC 14622</strain>
    </source>
</reference>
<organism evidence="2 3">
    <name type="scientific">Actinomadura rubrobrunea</name>
    <dbReference type="NCBI Taxonomy" id="115335"/>
    <lineage>
        <taxon>Bacteria</taxon>
        <taxon>Bacillati</taxon>
        <taxon>Actinomycetota</taxon>
        <taxon>Actinomycetes</taxon>
        <taxon>Streptosporangiales</taxon>
        <taxon>Thermomonosporaceae</taxon>
        <taxon>Actinomadura</taxon>
    </lineage>
</organism>